<evidence type="ECO:0000313" key="3">
    <source>
        <dbReference type="Proteomes" id="UP000016569"/>
    </source>
</evidence>
<reference evidence="3" key="1">
    <citation type="journal article" date="2013" name="Genome Announc.">
        <title>Draft Genome Sequence of the Dimorphic Prosthecate Bacterium Brevundimonas abyssalis TAR-001T.</title>
        <authorList>
            <person name="Tsubouchi T."/>
            <person name="Nishi S."/>
            <person name="Usui K."/>
            <person name="Shimane Y."/>
            <person name="Takaki Y."/>
            <person name="Maruyama T."/>
            <person name="Hatada Y."/>
        </authorList>
    </citation>
    <scope>NUCLEOTIDE SEQUENCE [LARGE SCALE GENOMIC DNA]</scope>
    <source>
        <strain evidence="3">TAR-001</strain>
    </source>
</reference>
<proteinExistence type="predicted"/>
<dbReference type="SUPFAM" id="SSF52129">
    <property type="entry name" value="Caspase-like"/>
    <property type="match status" value="1"/>
</dbReference>
<dbReference type="InterPro" id="IPR001096">
    <property type="entry name" value="Peptidase_C13"/>
</dbReference>
<evidence type="ECO:0000313" key="2">
    <source>
        <dbReference type="EMBL" id="GAD58401.1"/>
    </source>
</evidence>
<dbReference type="InterPro" id="IPR029030">
    <property type="entry name" value="Caspase-like_dom_sf"/>
</dbReference>
<dbReference type="EMBL" id="BATC01000007">
    <property type="protein sequence ID" value="GAD58401.1"/>
    <property type="molecule type" value="Genomic_DNA"/>
</dbReference>
<protein>
    <submittedName>
        <fullName evidence="2">MORN repeat family protein</fullName>
    </submittedName>
</protein>
<comment type="caution">
    <text evidence="2">The sequence shown here is derived from an EMBL/GenBank/DDBJ whole genome shotgun (WGS) entry which is preliminary data.</text>
</comment>
<dbReference type="GO" id="GO:0006508">
    <property type="term" value="P:proteolysis"/>
    <property type="evidence" value="ECO:0007669"/>
    <property type="project" value="InterPro"/>
</dbReference>
<accession>A0A8E0KHR4</accession>
<name>A0A8E0KHR4_9CAUL</name>
<feature type="signal peptide" evidence="1">
    <location>
        <begin position="1"/>
        <end position="23"/>
    </location>
</feature>
<organism evidence="2 3">
    <name type="scientific">Brevundimonas abyssalis TAR-001</name>
    <dbReference type="NCBI Taxonomy" id="1391729"/>
    <lineage>
        <taxon>Bacteria</taxon>
        <taxon>Pseudomonadati</taxon>
        <taxon>Pseudomonadota</taxon>
        <taxon>Alphaproteobacteria</taxon>
        <taxon>Caulobacterales</taxon>
        <taxon>Caulobacteraceae</taxon>
        <taxon>Brevundimonas</taxon>
    </lineage>
</organism>
<gene>
    <name evidence="2" type="ORF">MBEBAB_0651</name>
</gene>
<keyword evidence="3" id="KW-1185">Reference proteome</keyword>
<dbReference type="Proteomes" id="UP000016569">
    <property type="component" value="Unassembled WGS sequence"/>
</dbReference>
<dbReference type="AlphaFoldDB" id="A0A8E0KHR4"/>
<dbReference type="OrthoDB" id="345222at2"/>
<feature type="chain" id="PRO_5034361268" evidence="1">
    <location>
        <begin position="24"/>
        <end position="249"/>
    </location>
</feature>
<keyword evidence="1" id="KW-0732">Signal</keyword>
<dbReference type="GO" id="GO:0008233">
    <property type="term" value="F:peptidase activity"/>
    <property type="evidence" value="ECO:0007669"/>
    <property type="project" value="InterPro"/>
</dbReference>
<dbReference type="RefSeq" id="WP_021696497.1">
    <property type="nucleotide sequence ID" value="NZ_BATC01000007.1"/>
</dbReference>
<dbReference type="Gene3D" id="3.40.50.1460">
    <property type="match status" value="1"/>
</dbReference>
<evidence type="ECO:0000256" key="1">
    <source>
        <dbReference type="SAM" id="SignalP"/>
    </source>
</evidence>
<sequence>MRVFRCLSIVLCVLGLTTPKAMAQSGDFDGWSAVVIAGDWTDSRGQPIQAFDNAVRDLTRSFQRAGFNPDLSAAYSLRPDGGVSTRTAIEGAAAVAGRGGDGCLVYFTSHGAPGRIVFGPGEQLEPGRMNALIGGWCGQRPTVVVVSACYSGSFMGALSRPNRMIVTAARADRSSFGCSADATYPYFDDCVIQSLETASDFIALAGQARRCVAEREQAEGLTPPSEPQVFIGGSMQLLLPTLRFDRPSK</sequence>
<dbReference type="Pfam" id="PF01650">
    <property type="entry name" value="Peptidase_C13"/>
    <property type="match status" value="1"/>
</dbReference>